<feature type="transmembrane region" description="Helical" evidence="8">
    <location>
        <begin position="238"/>
        <end position="261"/>
    </location>
</feature>
<keyword evidence="7 8" id="KW-0472">Membrane</keyword>
<feature type="transmembrane region" description="Helical" evidence="8">
    <location>
        <begin position="328"/>
        <end position="347"/>
    </location>
</feature>
<reference evidence="10 11" key="1">
    <citation type="submission" date="2018-08" db="EMBL/GenBank/DDBJ databases">
        <title>A genome reference for cultivated species of the human gut microbiota.</title>
        <authorList>
            <person name="Zou Y."/>
            <person name="Xue W."/>
            <person name="Luo G."/>
        </authorList>
    </citation>
    <scope>NUCLEOTIDE SEQUENCE [LARGE SCALE GENOMIC DNA]</scope>
    <source>
        <strain evidence="10 11">AF24-2</strain>
    </source>
</reference>
<evidence type="ECO:0000256" key="3">
    <source>
        <dbReference type="ARBA" id="ARBA00022448"/>
    </source>
</evidence>
<evidence type="ECO:0000256" key="2">
    <source>
        <dbReference type="ARBA" id="ARBA00007783"/>
    </source>
</evidence>
<dbReference type="Proteomes" id="UP000285864">
    <property type="component" value="Unassembled WGS sequence"/>
</dbReference>
<organism evidence="10 11">
    <name type="scientific">Phocaeicola coprocola</name>
    <dbReference type="NCBI Taxonomy" id="310298"/>
    <lineage>
        <taxon>Bacteria</taxon>
        <taxon>Pseudomonadati</taxon>
        <taxon>Bacteroidota</taxon>
        <taxon>Bacteroidia</taxon>
        <taxon>Bacteroidales</taxon>
        <taxon>Bacteroidaceae</taxon>
        <taxon>Phocaeicola</taxon>
    </lineage>
</organism>
<dbReference type="GO" id="GO:0140359">
    <property type="term" value="F:ABC-type transporter activity"/>
    <property type="evidence" value="ECO:0007669"/>
    <property type="project" value="InterPro"/>
</dbReference>
<feature type="transmembrane region" description="Helical" evidence="8">
    <location>
        <begin position="211"/>
        <end position="232"/>
    </location>
</feature>
<proteinExistence type="inferred from homology"/>
<dbReference type="PANTHER" id="PTHR30294">
    <property type="entry name" value="MEMBRANE COMPONENT OF ABC TRANSPORTER YHHJ-RELATED"/>
    <property type="match status" value="1"/>
</dbReference>
<dbReference type="EMBL" id="QRUU01000045">
    <property type="protein sequence ID" value="RGR94495.1"/>
    <property type="molecule type" value="Genomic_DNA"/>
</dbReference>
<keyword evidence="6 8" id="KW-1133">Transmembrane helix</keyword>
<name>A0A412GHZ9_9BACT</name>
<feature type="transmembrane region" description="Helical" evidence="8">
    <location>
        <begin position="20"/>
        <end position="39"/>
    </location>
</feature>
<gene>
    <name evidence="10" type="ORF">DWY20_10330</name>
</gene>
<dbReference type="GO" id="GO:0005886">
    <property type="term" value="C:plasma membrane"/>
    <property type="evidence" value="ECO:0007669"/>
    <property type="project" value="UniProtKB-SubCell"/>
</dbReference>
<dbReference type="InterPro" id="IPR013525">
    <property type="entry name" value="ABC2_TM"/>
</dbReference>
<evidence type="ECO:0000256" key="7">
    <source>
        <dbReference type="ARBA" id="ARBA00023136"/>
    </source>
</evidence>
<evidence type="ECO:0000256" key="6">
    <source>
        <dbReference type="ARBA" id="ARBA00022989"/>
    </source>
</evidence>
<feature type="transmembrane region" description="Helical" evidence="8">
    <location>
        <begin position="161"/>
        <end position="184"/>
    </location>
</feature>
<evidence type="ECO:0000256" key="8">
    <source>
        <dbReference type="SAM" id="Phobius"/>
    </source>
</evidence>
<dbReference type="InterPro" id="IPR051449">
    <property type="entry name" value="ABC-2_transporter_component"/>
</dbReference>
<comment type="caution">
    <text evidence="10">The sequence shown here is derived from an EMBL/GenBank/DDBJ whole genome shotgun (WGS) entry which is preliminary data.</text>
</comment>
<feature type="domain" description="ABC transmembrane type-2" evidence="9">
    <location>
        <begin position="127"/>
        <end position="353"/>
    </location>
</feature>
<dbReference type="Pfam" id="PF12698">
    <property type="entry name" value="ABC2_membrane_3"/>
    <property type="match status" value="1"/>
</dbReference>
<evidence type="ECO:0000259" key="9">
    <source>
        <dbReference type="PROSITE" id="PS51012"/>
    </source>
</evidence>
<sequence>MILRYLIEKEFKQLIRNSFLPRLILIFPCMIMLVMPWAATLEIEDLRIAIIDNDHTPSSLRLTHRIESSPYFKLVALPDTYHKAVECIERNQADMLLEIPKGFEKEQVNGRPASALVAINAVNGTKGGLGNTYLQQILNPQSTSVTSIRYRFNLHLDYKTFMVPALMTMLLVMLCGFLPALNVVGEKEAGTIEQINVTPVSRFTFTLSKLLPYWLIGFIVLNLCMLLAWAVYGLTPVGSIFTIYLATLIFVLVMSGLGLVISNYSSTMQQAMFVMWFCMLIFILMSGLFTPISSMPDWAQYITYINPLRYFMEMMRMVYLKGSGIGDIVQQLCVLSCFATILYGWAIHSYRKQQ</sequence>
<evidence type="ECO:0000313" key="10">
    <source>
        <dbReference type="EMBL" id="RGR94495.1"/>
    </source>
</evidence>
<evidence type="ECO:0000313" key="11">
    <source>
        <dbReference type="Proteomes" id="UP000285864"/>
    </source>
</evidence>
<accession>A0A412GHZ9</accession>
<protein>
    <submittedName>
        <fullName evidence="10">ABC transporter permease</fullName>
    </submittedName>
</protein>
<keyword evidence="5 8" id="KW-0812">Transmembrane</keyword>
<dbReference type="InterPro" id="IPR047817">
    <property type="entry name" value="ABC2_TM_bact-type"/>
</dbReference>
<comment type="similarity">
    <text evidence="2">Belongs to the ABC-2 integral membrane protein family.</text>
</comment>
<evidence type="ECO:0000256" key="5">
    <source>
        <dbReference type="ARBA" id="ARBA00022692"/>
    </source>
</evidence>
<comment type="subcellular location">
    <subcellularLocation>
        <location evidence="1">Cell membrane</location>
        <topology evidence="1">Multi-pass membrane protein</topology>
    </subcellularLocation>
</comment>
<dbReference type="Gene3D" id="3.40.1710.10">
    <property type="entry name" value="abc type-2 transporter like domain"/>
    <property type="match status" value="1"/>
</dbReference>
<dbReference type="AlphaFoldDB" id="A0A412GHZ9"/>
<feature type="transmembrane region" description="Helical" evidence="8">
    <location>
        <begin position="273"/>
        <end position="292"/>
    </location>
</feature>
<dbReference type="PANTHER" id="PTHR30294:SF29">
    <property type="entry name" value="MULTIDRUG ABC TRANSPORTER PERMEASE YBHS-RELATED"/>
    <property type="match status" value="1"/>
</dbReference>
<keyword evidence="4" id="KW-1003">Cell membrane</keyword>
<evidence type="ECO:0000256" key="4">
    <source>
        <dbReference type="ARBA" id="ARBA00022475"/>
    </source>
</evidence>
<keyword evidence="3" id="KW-0813">Transport</keyword>
<evidence type="ECO:0000256" key="1">
    <source>
        <dbReference type="ARBA" id="ARBA00004651"/>
    </source>
</evidence>
<dbReference type="PROSITE" id="PS51012">
    <property type="entry name" value="ABC_TM2"/>
    <property type="match status" value="1"/>
</dbReference>
<keyword evidence="11" id="KW-1185">Reference proteome</keyword>